<dbReference type="Gene3D" id="3.30.559.10">
    <property type="entry name" value="Chloramphenicol acetyltransferase-like domain"/>
    <property type="match status" value="4"/>
</dbReference>
<feature type="domain" description="Carrier" evidence="7">
    <location>
        <begin position="3476"/>
        <end position="3551"/>
    </location>
</feature>
<dbReference type="InterPro" id="IPR036736">
    <property type="entry name" value="ACP-like_sf"/>
</dbReference>
<keyword evidence="5" id="KW-0677">Repeat</keyword>
<dbReference type="Gene3D" id="3.30.300.30">
    <property type="match status" value="3"/>
</dbReference>
<dbReference type="InterPro" id="IPR020845">
    <property type="entry name" value="AMP-binding_CS"/>
</dbReference>
<dbReference type="CDD" id="cd05235">
    <property type="entry name" value="SDR_e1"/>
    <property type="match status" value="1"/>
</dbReference>
<dbReference type="Pfam" id="PF13193">
    <property type="entry name" value="AMP-binding_C"/>
    <property type="match status" value="3"/>
</dbReference>
<dbReference type="InterPro" id="IPR013120">
    <property type="entry name" value="FAR_NAD-bd"/>
</dbReference>
<dbReference type="Pfam" id="PF00501">
    <property type="entry name" value="AMP-binding"/>
    <property type="match status" value="3"/>
</dbReference>
<evidence type="ECO:0000313" key="8">
    <source>
        <dbReference type="EMBL" id="MCZ8378468.1"/>
    </source>
</evidence>
<dbReference type="PANTHER" id="PTHR45527:SF1">
    <property type="entry name" value="FATTY ACID SYNTHASE"/>
    <property type="match status" value="1"/>
</dbReference>
<dbReference type="InterPro" id="IPR010060">
    <property type="entry name" value="NRPS_synth"/>
</dbReference>
<dbReference type="NCBIfam" id="TIGR01733">
    <property type="entry name" value="AA-adenyl-dom"/>
    <property type="match status" value="3"/>
</dbReference>
<protein>
    <submittedName>
        <fullName evidence="8">Amino acid adenylation domain-containing protein</fullName>
    </submittedName>
</protein>
<dbReference type="InterPro" id="IPR010071">
    <property type="entry name" value="AA_adenyl_dom"/>
</dbReference>
<dbReference type="InterPro" id="IPR000873">
    <property type="entry name" value="AMP-dep_synth/lig_dom"/>
</dbReference>
<dbReference type="InterPro" id="IPR020806">
    <property type="entry name" value="PKS_PP-bd"/>
</dbReference>
<dbReference type="Pfam" id="PF07993">
    <property type="entry name" value="NAD_binding_4"/>
    <property type="match status" value="1"/>
</dbReference>
<accession>A0ABT4PPH6</accession>
<feature type="domain" description="Carrier" evidence="7">
    <location>
        <begin position="1988"/>
        <end position="2062"/>
    </location>
</feature>
<evidence type="ECO:0000256" key="3">
    <source>
        <dbReference type="ARBA" id="ARBA00022553"/>
    </source>
</evidence>
<evidence type="ECO:0000256" key="4">
    <source>
        <dbReference type="ARBA" id="ARBA00022598"/>
    </source>
</evidence>
<name>A0ABT4PPH6_9MYCO</name>
<dbReference type="Pfam" id="PF00550">
    <property type="entry name" value="PP-binding"/>
    <property type="match status" value="3"/>
</dbReference>
<dbReference type="InterPro" id="IPR029058">
    <property type="entry name" value="AB_hydrolase_fold"/>
</dbReference>
<evidence type="ECO:0000313" key="9">
    <source>
        <dbReference type="Proteomes" id="UP001142153"/>
    </source>
</evidence>
<dbReference type="SMART" id="SM00823">
    <property type="entry name" value="PKS_PP"/>
    <property type="match status" value="3"/>
</dbReference>
<dbReference type="InterPro" id="IPR045851">
    <property type="entry name" value="AMP-bd_C_sf"/>
</dbReference>
<evidence type="ECO:0000256" key="1">
    <source>
        <dbReference type="ARBA" id="ARBA00001957"/>
    </source>
</evidence>
<dbReference type="Gene3D" id="3.40.50.12780">
    <property type="entry name" value="N-terminal domain of ligase-like"/>
    <property type="match status" value="2"/>
</dbReference>
<dbReference type="CDD" id="cd19543">
    <property type="entry name" value="DCL_NRPS"/>
    <property type="match status" value="1"/>
</dbReference>
<dbReference type="NCBIfam" id="TIGR01720">
    <property type="entry name" value="NRPS-para261"/>
    <property type="match status" value="1"/>
</dbReference>
<dbReference type="PROSITE" id="PS50075">
    <property type="entry name" value="CARRIER"/>
    <property type="match status" value="3"/>
</dbReference>
<evidence type="ECO:0000256" key="6">
    <source>
        <dbReference type="ARBA" id="ARBA00023194"/>
    </source>
</evidence>
<organism evidence="8 9">
    <name type="scientific">Mycobacterium hippophais</name>
    <dbReference type="NCBI Taxonomy" id="3016340"/>
    <lineage>
        <taxon>Bacteria</taxon>
        <taxon>Bacillati</taxon>
        <taxon>Actinomycetota</taxon>
        <taxon>Actinomycetes</taxon>
        <taxon>Mycobacteriales</taxon>
        <taxon>Mycobacteriaceae</taxon>
        <taxon>Mycobacterium</taxon>
    </lineage>
</organism>
<sequence>MADILPLTPLQRGLLFHAGTTRDRDDDVYAVQLAFTVTGPLDPHGLCDAVHTVVNRHPHLVARFSEKFGQPVQIIPADPAPGWQYLELHAGADVDEQVERICAEERAAVCDLADGPAFRVALIRIAEDRHRCVLTNHHIVMDGWSLPILMSEIFASYYGQRLPAPAPYRNFVSWLATRDRHAAEAAWRALLADFDTPTLVGPAKRLGLGARGVESFRVPEQTTRALGDLARSCHTTVNIVLQGAFAQLLMWLTGQQDVAFGTTVSGRTEVAGAESMVGLLINTVPVRATITAATTTAELLDQLQRAHNDTLDHQHLALNDIHRITGHDQLFDTIFGYENYPIDTAALSDSNGLSITDSTGREYNHYPLTVQAQPGPELGLRVEFDADVFDADSVRVLIGRLQRVLVAMTADPARRLSSIDVLDEDEHARLDAFGNRALLTRPATPVSVPASFAAQVARTPDAVAVTFEGRSLTYLELDEAANRLAHLLIDEGARPGEHVALMLERSAKAIVAMLAVLKTGAAYLAIDPALPAARVEFMLVDATPIAAITTMGLADRLRGFDVVVIDVDDPAIDSRPSTVLPAPSPDDVAYLIYTSGTTGVPKGVAISHRNLTHLAESTPNGLPGEQVWTQCHSYAFDFSVWEIWAALLGGARLVVVPESVTAAPQDFHDVLVSEQVSVLTQTPSAVAALSPEGLESVALLLGGEPCPGEVVDRWAPGRVVVNAYGPTEITVYAAISAPLTPGSGAPPIGAPVSTAALFVLDGWLRPVPVGVVGELYVAGHGVGVGYLGRSGLTAARFVACPFGGVGSGTRMYRTGDLVRWRADGQLDYLGRVDEQVKIRGYRIELGEIQAAMARVDGVEQAAVIARGDGPGGKRLVGYVTGEADPAEIRTALAERLPAYMVPAAVVRLPALPLTVNGKLDIRALPAPEYSGGDHYRAPANAVEEILAGVYAQVLGVERVGVDDSFFDLGGDSLSAMRVVAAINNGLDADLSVRAVFEAPTVAQLALRIGAGGARREPLVAVERPSVVPLSFAQQRLWFLDQLHGPSPVYNMATALRLSGPLDTGALWAALADVVARQESLRTLFAAPDGIPQQLVMPPERADFGWHVVDATDWPQARLQEEIDAAIRHPFDLANEIPLRATLFRLAEDTHVLAAVVHHIAADGWSITPLIGDLGAAYVSRSAGHAPGWAPLPVQYVDYTLWQRARLGELTDSESRIAAQVGYWEKELAGLPERLQLPTDRPYPAVTDQRGATVTIDWSAELQQQVSRVAREHNATTFMVIQAALAVLLAKVSASTDVAVGFAVAGRTDPALDEVVGFFVNTLVLRTDLTGDPTVAELLAQVRRRGLAAYEHQDVPFEVLVDRLQPTRNLTHHPLVQAALTWQNNEAATLALGDLQVTPMPVDTRTARMDLMFSLGERWTESGQAAGIGGAVEFRTDVFDPDSIEALIGRLQRVLVAMTDDPKRRLSAVDVLDGGEHARLDELGNRAALTQPGAPAVSIPALFAQHVARTPDAVALVCQGLSMTYLQLDEAAGRLTHLLAADGVGPGQCVALLLERSAEAVVAILAVLKTGAAYLSLDATVPSERLRFIVEDAAPVAVITSAELRSRLDGIAVPVVDVADLAGAAQPGTAPTGPDPGDVAYVIYTSGTTGTPKGVGITHHSVTRLLTSLDAGLPNPGVWPLCHSLAFDVSVWEIFGALLRGGRVVVVPEAVAGSPEDFHEVLVSEQVSVLTQTPSAVALLPQQGLESTALVVVGEACPAEVVDRWAPGRMMVNAYGPTETTMCVAISAPLTAGTGAPPVGFPVPGAALFVLDQWLHPVAAGVVGELYVAGDGVGVGYLGRPGLTGSRFVACPFGAAGMRMYRTGDLVSWGADGQLRYLGRADEQVKIRGYRIELGEIQSALIGLDGVDQAAVIAREDRPGDKRLVGYVTASVAGAVDPAAVRRALAQRLPVYMVPAAVVLLDVLPLTANGKLDSRALPVPEYTAGEYRPPGNAVEEILTDIYAEVLGLERVGVDESFFDLGGDSILSMQVVARARAAGVVCRPRDVFVEQTVAGVARVAVVADSGSDVVDEGIGPVIATPIMRWLSAVDGPVDEFNQTVLLAVPSPVTEADVVVVLQALLDRHAMLRLRVDDDGDWSLTVPEVGAVDARDCLRTVEALDDEVLVEARSRLDPGAGVMLSAVWAPPTSQLAIIIHHLAVDAVSWGILLQDINIAWVQHHGGQPVALPGGGTSFVRWSSLLAEHAHAPEVAALGEEWRQVAATPAALPAPRPERDTYAGAGQMSASLGVDTTRSLLGEVPAAFHAGIQDILLIAFGLAWTEFLGHGAMPVGIDVEGHGRHEELAADVDLSRTVGWFTAKYPVTLDVGGLSWAQVTAGDAALGAVIKAAKEQLRALPDPLTYGLLRYLNPDVDLPESDPSIGFNYFGRLGGSPHAAGVDELWRISRDGVSLSAAATAVPMPLAHTVALNAGTIDTDAGPHLHANWTWARSALDHDQVSRLSRLWFDALAGICAHVRGGGGGLTPSDIFPARLDQHQIDELDERHDIADVLPLTPLQQGLLYLASTMRGGGDDVYAVQLAFTVTGPLGPHGLRDAVHTVVKRHPHLAARFCAQFDEPVQIIPADPTPGWRYVELDVDGVDEQIEQVCAEERAAVCDLADGPAFRVALIRIAQDRHRLVLTNHHIVMDGWSLPILLGEIFAGYYGQRLPAAVPYRRYVAWLATRDRAAAEAAWRAVLAGFETPTLVGPAQRSGPNTKGVEAFRVPEATTRALGELARSHHTTVNTVLQAAWAQLLVWLTGQQDVAFGTAVSGRTEVAGAEAMVGLLINTVPVRATITAATTTAELLDQLQRAYNDTLDHQHLALNEIHRITGQDQLFDTLFVYENYPIDTAAMSGDHELAVTDLAIGEYNHYPLTVQATPGPELGLRVEFDADAFDAAGIGALVTRLQRVLEAMTADPTRRVSAIDVLDASEHVRLDEIGHRAALTRPAPPAMSVPAMFAAQVARTPDAVAVTFDGRSLTYRELDDAANRLAHLLTGHGARSGEYVALLLERSAEAVVAILAVLKTGAAYLPIDPALPSARIGFMLADATPVAAITTTELAGRLDGFDTVVIEADDPRIRNCPATALPVPSPDNVVFLIYTSGTTGVPKGVALTHHNLTQLLASIDTWLEPDQVWAQWHSLAFDVSVWEMWGALLRGGRLAVVPESVGRSPEDLRALLISEHVTMLIQTPSAVGMLSSEGLDGVTLVAASEVCPAEVVDRWAPGRMMWHAYGPTETTVYTSMSGPLTVGSGVPPVGIPAAGNAFFVLDGWLRAVPAGVVGELYIAGAGVGVGYWRRAGLTGSRFVACPFGVPGARMYRTGDLVRWRADGQLQFIGRADEQVKIRGYRIELGEIQAALMRLDGVEQAVVVAREDRPGDKRLVGYVTGTADPAGLRAALAERLPQYMVPAAVVVLERLPLAVNGKLDARALPAPDYQDAHPYRAPTGPTEEVVADIYAEVLGVDRVGVDTSFFDLGGDSLSAMRVIGKINMTLDIDLSVRAIFDAPSVSGLSLRVDTHDDEEEAGHGPRFASVHGRDSTEVHARDLTLDKFIDAATLTAAPTLPRPGAEVRTVLLTGATGYLGRYLALEWLKRMDLVDGTLICLVRAESDEEARLRLHKTFDSGDPGLLRHFQELAADHLEVIAGDKSEANLGLDEELWQALAESVDLIVDPAAMVNGVFPYSELFGPNVVGTAELLRFALTSKLKPYGYVSSGDVRNQIDPSEFTEEADIRVISPTRINDGGFGNGYANSKWAGEVLLREAHDLCGLPVAVFRCDVILAEPTYAGQLNVSDIVSRMVLSMVATGLAPGSFFARDAAGNRQRAHFDGLPVDFVAESIATLSARMGDGFATYHVMNPHDDGIGPDEYVDWLVDSGLPIKRIDDFGDWLHRFETALGALPEKQREHSVLQMLQLRPSGHFDLPEPMQGSWAPTDRFRSAFKEAKFELDRDISDIPHVTAPVIMKYVTDLRRFGLL</sequence>
<keyword evidence="9" id="KW-1185">Reference proteome</keyword>
<dbReference type="Gene3D" id="1.10.1200.10">
    <property type="entry name" value="ACP-like"/>
    <property type="match status" value="2"/>
</dbReference>
<keyword evidence="3" id="KW-0597">Phosphoprotein</keyword>
<dbReference type="SUPFAM" id="SSF51735">
    <property type="entry name" value="NAD(P)-binding Rossmann-fold domains"/>
    <property type="match status" value="1"/>
</dbReference>
<dbReference type="Proteomes" id="UP001142153">
    <property type="component" value="Unassembled WGS sequence"/>
</dbReference>
<reference evidence="8" key="1">
    <citation type="submission" date="2022-12" db="EMBL/GenBank/DDBJ databases">
        <authorList>
            <person name="Deng Y."/>
            <person name="Zhang Y.-Q."/>
        </authorList>
    </citation>
    <scope>NUCLEOTIDE SEQUENCE</scope>
    <source>
        <strain evidence="8">CPCC 205372</strain>
    </source>
</reference>
<keyword evidence="4" id="KW-0436">Ligase</keyword>
<dbReference type="Gene3D" id="3.30.559.30">
    <property type="entry name" value="Nonribosomal peptide synthetase, condensation domain"/>
    <property type="match status" value="4"/>
</dbReference>
<dbReference type="InterPro" id="IPR042099">
    <property type="entry name" value="ANL_N_sf"/>
</dbReference>
<dbReference type="NCBIfam" id="NF003417">
    <property type="entry name" value="PRK04813.1"/>
    <property type="match status" value="3"/>
</dbReference>
<dbReference type="InterPro" id="IPR010080">
    <property type="entry name" value="Thioester_reductase-like_dom"/>
</dbReference>
<dbReference type="PROSITE" id="PS00455">
    <property type="entry name" value="AMP_BINDING"/>
    <property type="match status" value="3"/>
</dbReference>
<dbReference type="Pfam" id="PF00668">
    <property type="entry name" value="Condensation"/>
    <property type="match status" value="4"/>
</dbReference>
<evidence type="ECO:0000256" key="5">
    <source>
        <dbReference type="ARBA" id="ARBA00022737"/>
    </source>
</evidence>
<dbReference type="InterPro" id="IPR036291">
    <property type="entry name" value="NAD(P)-bd_dom_sf"/>
</dbReference>
<dbReference type="Gene3D" id="3.40.50.980">
    <property type="match status" value="2"/>
</dbReference>
<comment type="caution">
    <text evidence="8">The sequence shown here is derived from an EMBL/GenBank/DDBJ whole genome shotgun (WGS) entry which is preliminary data.</text>
</comment>
<dbReference type="InterPro" id="IPR001242">
    <property type="entry name" value="Condensation_dom"/>
</dbReference>
<dbReference type="Gene3D" id="2.30.38.10">
    <property type="entry name" value="Luciferase, Domain 3"/>
    <property type="match status" value="1"/>
</dbReference>
<feature type="domain" description="Carrier" evidence="7">
    <location>
        <begin position="937"/>
        <end position="1012"/>
    </location>
</feature>
<dbReference type="InterPro" id="IPR006162">
    <property type="entry name" value="Ppantetheine_attach_site"/>
</dbReference>
<keyword evidence="2" id="KW-0596">Phosphopantetheine</keyword>
<dbReference type="SUPFAM" id="SSF56801">
    <property type="entry name" value="Acetyl-CoA synthetase-like"/>
    <property type="match status" value="3"/>
</dbReference>
<dbReference type="Gene3D" id="3.40.50.720">
    <property type="entry name" value="NAD(P)-binding Rossmann-like Domain"/>
    <property type="match status" value="1"/>
</dbReference>
<dbReference type="SUPFAM" id="SSF52777">
    <property type="entry name" value="CoA-dependent acyltransferases"/>
    <property type="match status" value="8"/>
</dbReference>
<proteinExistence type="predicted"/>
<dbReference type="PROSITE" id="PS00012">
    <property type="entry name" value="PHOSPHOPANTETHEINE"/>
    <property type="match status" value="3"/>
</dbReference>
<evidence type="ECO:0000259" key="7">
    <source>
        <dbReference type="PROSITE" id="PS50075"/>
    </source>
</evidence>
<dbReference type="InterPro" id="IPR023213">
    <property type="entry name" value="CAT-like_dom_sf"/>
</dbReference>
<dbReference type="PANTHER" id="PTHR45527">
    <property type="entry name" value="NONRIBOSOMAL PEPTIDE SYNTHETASE"/>
    <property type="match status" value="1"/>
</dbReference>
<evidence type="ECO:0000256" key="2">
    <source>
        <dbReference type="ARBA" id="ARBA00022450"/>
    </source>
</evidence>
<dbReference type="InterPro" id="IPR025110">
    <property type="entry name" value="AMP-bd_C"/>
</dbReference>
<dbReference type="InterPro" id="IPR009081">
    <property type="entry name" value="PP-bd_ACP"/>
</dbReference>
<dbReference type="NCBIfam" id="TIGR01746">
    <property type="entry name" value="Thioester-redct"/>
    <property type="match status" value="1"/>
</dbReference>
<keyword evidence="6" id="KW-0045">Antibiotic biosynthesis</keyword>
<gene>
    <name evidence="8" type="ORF">O6P37_06300</name>
</gene>
<dbReference type="SUPFAM" id="SSF47336">
    <property type="entry name" value="ACP-like"/>
    <property type="match status" value="3"/>
</dbReference>
<comment type="cofactor">
    <cofactor evidence="1">
        <name>pantetheine 4'-phosphate</name>
        <dbReference type="ChEBI" id="CHEBI:47942"/>
    </cofactor>
</comment>
<dbReference type="Gene3D" id="3.40.50.1820">
    <property type="entry name" value="alpha/beta hydrolase"/>
    <property type="match status" value="1"/>
</dbReference>
<dbReference type="CDD" id="cd19540">
    <property type="entry name" value="LCL_NRPS-like"/>
    <property type="match status" value="1"/>
</dbReference>
<dbReference type="EMBL" id="JAPZPY010000002">
    <property type="protein sequence ID" value="MCZ8378468.1"/>
    <property type="molecule type" value="Genomic_DNA"/>
</dbReference>